<dbReference type="RefSeq" id="WP_150443701.1">
    <property type="nucleotide sequence ID" value="NZ_VYQE01000001.1"/>
</dbReference>
<evidence type="ECO:0000313" key="8">
    <source>
        <dbReference type="EMBL" id="KAA9010215.1"/>
    </source>
</evidence>
<evidence type="ECO:0000256" key="3">
    <source>
        <dbReference type="ARBA" id="ARBA00022692"/>
    </source>
</evidence>
<evidence type="ECO:0000256" key="5">
    <source>
        <dbReference type="ARBA" id="ARBA00023136"/>
    </source>
</evidence>
<feature type="transmembrane region" description="Helical" evidence="6">
    <location>
        <begin position="124"/>
        <end position="142"/>
    </location>
</feature>
<dbReference type="EMBL" id="VYQE01000001">
    <property type="protein sequence ID" value="KAA9010215.1"/>
    <property type="molecule type" value="Genomic_DNA"/>
</dbReference>
<comment type="subcellular location">
    <subcellularLocation>
        <location evidence="1">Membrane</location>
        <topology evidence="1">Multi-pass membrane protein</topology>
    </subcellularLocation>
</comment>
<feature type="transmembrane region" description="Helical" evidence="6">
    <location>
        <begin position="186"/>
        <end position="209"/>
    </location>
</feature>
<feature type="transmembrane region" description="Helical" evidence="6">
    <location>
        <begin position="68"/>
        <end position="86"/>
    </location>
</feature>
<name>A0A5J5GQ71_9RHOB</name>
<feature type="domain" description="EamA" evidence="7">
    <location>
        <begin position="10"/>
        <end position="141"/>
    </location>
</feature>
<dbReference type="AlphaFoldDB" id="A0A5J5GQ71"/>
<evidence type="ECO:0000259" key="7">
    <source>
        <dbReference type="Pfam" id="PF00892"/>
    </source>
</evidence>
<dbReference type="Proteomes" id="UP000326554">
    <property type="component" value="Unassembled WGS sequence"/>
</dbReference>
<dbReference type="PANTHER" id="PTHR32322:SF2">
    <property type="entry name" value="EAMA DOMAIN-CONTAINING PROTEIN"/>
    <property type="match status" value="1"/>
</dbReference>
<evidence type="ECO:0000256" key="2">
    <source>
        <dbReference type="ARBA" id="ARBA00007362"/>
    </source>
</evidence>
<reference evidence="8 9" key="1">
    <citation type="submission" date="2019-09" db="EMBL/GenBank/DDBJ databases">
        <authorList>
            <person name="Park J.-S."/>
            <person name="Choi H.-J."/>
        </authorList>
    </citation>
    <scope>NUCLEOTIDE SEQUENCE [LARGE SCALE GENOMIC DNA]</scope>
    <source>
        <strain evidence="8 9">176SS1-4</strain>
    </source>
</reference>
<accession>A0A5J5GQ71</accession>
<evidence type="ECO:0000256" key="6">
    <source>
        <dbReference type="SAM" id="Phobius"/>
    </source>
</evidence>
<evidence type="ECO:0000256" key="1">
    <source>
        <dbReference type="ARBA" id="ARBA00004141"/>
    </source>
</evidence>
<dbReference type="SUPFAM" id="SSF103481">
    <property type="entry name" value="Multidrug resistance efflux transporter EmrE"/>
    <property type="match status" value="2"/>
</dbReference>
<feature type="transmembrane region" description="Helical" evidence="6">
    <location>
        <begin position="35"/>
        <end position="56"/>
    </location>
</feature>
<organism evidence="8 9">
    <name type="scientific">Histidinibacterium aquaticum</name>
    <dbReference type="NCBI Taxonomy" id="2613962"/>
    <lineage>
        <taxon>Bacteria</taxon>
        <taxon>Pseudomonadati</taxon>
        <taxon>Pseudomonadota</taxon>
        <taxon>Alphaproteobacteria</taxon>
        <taxon>Rhodobacterales</taxon>
        <taxon>Paracoccaceae</taxon>
        <taxon>Histidinibacterium</taxon>
    </lineage>
</organism>
<sequence>MRETAGLLALLALLGAGWGLTTPLTKIAVRDGYGAVGLVFWQLALGAVVLGLVQLLRRRPLVLVSGRALAFGTLIALTGTILPNSASYQAANHLPAGIMAIAVSAVPMFAFPIALALGMDRLSALRVLGLALGLGGVALIALPEASLPAGAAAPWVLVALFAPFCYAVEGNVVARWGTAGMGPIQTLFAASVIGAILSAPLALATGQFITPRWPLGEADLALIALAVIHAVVYAGYVWLVGRAGSVFAAQVAYLVTGFGVLWSMLMLGERYATTVWLALALMLAGVALVQPRRRRPLAPGPVPVKDRLRPDAGTP</sequence>
<keyword evidence="3 6" id="KW-0812">Transmembrane</keyword>
<comment type="caution">
    <text evidence="8">The sequence shown here is derived from an EMBL/GenBank/DDBJ whole genome shotgun (WGS) entry which is preliminary data.</text>
</comment>
<feature type="transmembrane region" description="Helical" evidence="6">
    <location>
        <begin position="221"/>
        <end position="239"/>
    </location>
</feature>
<feature type="transmembrane region" description="Helical" evidence="6">
    <location>
        <begin position="271"/>
        <end position="289"/>
    </location>
</feature>
<keyword evidence="9" id="KW-1185">Reference proteome</keyword>
<dbReference type="InterPro" id="IPR000620">
    <property type="entry name" value="EamA_dom"/>
</dbReference>
<feature type="transmembrane region" description="Helical" evidence="6">
    <location>
        <begin position="154"/>
        <end position="174"/>
    </location>
</feature>
<protein>
    <submittedName>
        <fullName evidence="8">DMT family transporter</fullName>
    </submittedName>
</protein>
<evidence type="ECO:0000313" key="9">
    <source>
        <dbReference type="Proteomes" id="UP000326554"/>
    </source>
</evidence>
<proteinExistence type="inferred from homology"/>
<gene>
    <name evidence="8" type="ORF">F3S47_02910</name>
</gene>
<evidence type="ECO:0000256" key="4">
    <source>
        <dbReference type="ARBA" id="ARBA00022989"/>
    </source>
</evidence>
<keyword evidence="5 6" id="KW-0472">Membrane</keyword>
<feature type="transmembrane region" description="Helical" evidence="6">
    <location>
        <begin position="98"/>
        <end position="117"/>
    </location>
</feature>
<dbReference type="InterPro" id="IPR050638">
    <property type="entry name" value="AA-Vitamin_Transporters"/>
</dbReference>
<feature type="domain" description="EamA" evidence="7">
    <location>
        <begin position="154"/>
        <end position="289"/>
    </location>
</feature>
<dbReference type="PANTHER" id="PTHR32322">
    <property type="entry name" value="INNER MEMBRANE TRANSPORTER"/>
    <property type="match status" value="1"/>
</dbReference>
<feature type="transmembrane region" description="Helical" evidence="6">
    <location>
        <begin position="246"/>
        <end position="265"/>
    </location>
</feature>
<keyword evidence="4 6" id="KW-1133">Transmembrane helix</keyword>
<dbReference type="InterPro" id="IPR037185">
    <property type="entry name" value="EmrE-like"/>
</dbReference>
<dbReference type="Pfam" id="PF00892">
    <property type="entry name" value="EamA"/>
    <property type="match status" value="2"/>
</dbReference>
<dbReference type="GO" id="GO:0016020">
    <property type="term" value="C:membrane"/>
    <property type="evidence" value="ECO:0007669"/>
    <property type="project" value="UniProtKB-SubCell"/>
</dbReference>
<comment type="similarity">
    <text evidence="2">Belongs to the EamA transporter family.</text>
</comment>